<dbReference type="EMBL" id="DF840224">
    <property type="protein sequence ID" value="GAT44792.1"/>
    <property type="molecule type" value="Genomic_DNA"/>
</dbReference>
<evidence type="ECO:0000313" key="1">
    <source>
        <dbReference type="EMBL" id="GAT44792.1"/>
    </source>
</evidence>
<keyword evidence="2" id="KW-1185">Reference proteome</keyword>
<protein>
    <submittedName>
        <fullName evidence="1">Uncharacterized protein</fullName>
    </submittedName>
</protein>
<sequence length="182" mass="20484">MLHENLRPRHSFRSLWSLTPTISSLQPTREVHGPRHLPALRVQLAHRLQPPVLEVTHSASRIQRAGPRVSHFTLQNFAPKQNTIHYRAGSGRDGTKTRAKAARPSVQFSDDMFRHLAIQSKLGEAAIFSHIGHKRGAAGFNERKQRVQALLTDLLIVPPPLLNAPVVPEGREESVQFRKYAL</sequence>
<accession>A0ABQ0L0W7</accession>
<name>A0ABQ0L0W7_MYCCL</name>
<dbReference type="Proteomes" id="UP000815677">
    <property type="component" value="Unassembled WGS sequence"/>
</dbReference>
<gene>
    <name evidence="1" type="ORF">MCHLO_02402</name>
</gene>
<evidence type="ECO:0000313" key="2">
    <source>
        <dbReference type="Proteomes" id="UP000815677"/>
    </source>
</evidence>
<proteinExistence type="predicted"/>
<reference evidence="1" key="1">
    <citation type="submission" date="2014-09" db="EMBL/GenBank/DDBJ databases">
        <title>Genome sequence of the luminous mushroom Mycena chlorophos for searching fungal bioluminescence genes.</title>
        <authorList>
            <person name="Tanaka Y."/>
            <person name="Kasuga D."/>
            <person name="Oba Y."/>
            <person name="Hase S."/>
            <person name="Sato K."/>
            <person name="Oba Y."/>
            <person name="Sakakibara Y."/>
        </authorList>
    </citation>
    <scope>NUCLEOTIDE SEQUENCE</scope>
</reference>
<organism evidence="1 2">
    <name type="scientific">Mycena chlorophos</name>
    <name type="common">Agaric fungus</name>
    <name type="synonym">Agaricus chlorophos</name>
    <dbReference type="NCBI Taxonomy" id="658473"/>
    <lineage>
        <taxon>Eukaryota</taxon>
        <taxon>Fungi</taxon>
        <taxon>Dikarya</taxon>
        <taxon>Basidiomycota</taxon>
        <taxon>Agaricomycotina</taxon>
        <taxon>Agaricomycetes</taxon>
        <taxon>Agaricomycetidae</taxon>
        <taxon>Agaricales</taxon>
        <taxon>Marasmiineae</taxon>
        <taxon>Mycenaceae</taxon>
        <taxon>Mycena</taxon>
    </lineage>
</organism>